<accession>A0A853A477</accession>
<dbReference type="Pfam" id="PF00583">
    <property type="entry name" value="Acetyltransf_1"/>
    <property type="match status" value="1"/>
</dbReference>
<keyword evidence="2" id="KW-0808">Transferase</keyword>
<evidence type="ECO:0000313" key="3">
    <source>
        <dbReference type="Proteomes" id="UP000567795"/>
    </source>
</evidence>
<dbReference type="AlphaFoldDB" id="A0A853A477"/>
<dbReference type="InterPro" id="IPR053144">
    <property type="entry name" value="Acetyltransferase_Butenolide"/>
</dbReference>
<sequence>MSLPTTSPGPGGSGPAAQYELDDAPERVDRDAVWGFLSTAAYWGRWRTREDVEKQLDAAWRLVGAYRRGDGAMVGFARAISDGVGFAYLCDVFVLPEARGAGLGKELVRVMVEEGPGADFRWVLFTEDAHGLYERFGFAPPDATCLVRPSRQG</sequence>
<dbReference type="CDD" id="cd04301">
    <property type="entry name" value="NAT_SF"/>
    <property type="match status" value="1"/>
</dbReference>
<dbReference type="SUPFAM" id="SSF55729">
    <property type="entry name" value="Acyl-CoA N-acyltransferases (Nat)"/>
    <property type="match status" value="1"/>
</dbReference>
<organism evidence="2 3">
    <name type="scientific">Allostreptomyces psammosilenae</name>
    <dbReference type="NCBI Taxonomy" id="1892865"/>
    <lineage>
        <taxon>Bacteria</taxon>
        <taxon>Bacillati</taxon>
        <taxon>Actinomycetota</taxon>
        <taxon>Actinomycetes</taxon>
        <taxon>Kitasatosporales</taxon>
        <taxon>Streptomycetaceae</taxon>
        <taxon>Allostreptomyces</taxon>
    </lineage>
</organism>
<dbReference type="PROSITE" id="PS51186">
    <property type="entry name" value="GNAT"/>
    <property type="match status" value="1"/>
</dbReference>
<evidence type="ECO:0000313" key="2">
    <source>
        <dbReference type="EMBL" id="NYI08270.1"/>
    </source>
</evidence>
<dbReference type="InterPro" id="IPR016181">
    <property type="entry name" value="Acyl_CoA_acyltransferase"/>
</dbReference>
<name>A0A853A477_9ACTN</name>
<dbReference type="InterPro" id="IPR000182">
    <property type="entry name" value="GNAT_dom"/>
</dbReference>
<proteinExistence type="predicted"/>
<dbReference type="Gene3D" id="3.40.630.30">
    <property type="match status" value="1"/>
</dbReference>
<protein>
    <submittedName>
        <fullName evidence="2">GNAT superfamily N-acetyltransferase</fullName>
    </submittedName>
</protein>
<comment type="caution">
    <text evidence="2">The sequence shown here is derived from an EMBL/GenBank/DDBJ whole genome shotgun (WGS) entry which is preliminary data.</text>
</comment>
<dbReference type="PANTHER" id="PTHR43233">
    <property type="entry name" value="FAMILY N-ACETYLTRANSFERASE, PUTATIVE (AFU_ORTHOLOGUE AFUA_6G03350)-RELATED"/>
    <property type="match status" value="1"/>
</dbReference>
<feature type="domain" description="N-acetyltransferase" evidence="1">
    <location>
        <begin position="19"/>
        <end position="153"/>
    </location>
</feature>
<reference evidence="2 3" key="1">
    <citation type="submission" date="2020-07" db="EMBL/GenBank/DDBJ databases">
        <title>Sequencing the genomes of 1000 actinobacteria strains.</title>
        <authorList>
            <person name="Klenk H.-P."/>
        </authorList>
    </citation>
    <scope>NUCLEOTIDE SEQUENCE [LARGE SCALE GENOMIC DNA]</scope>
    <source>
        <strain evidence="2 3">DSM 42178</strain>
    </source>
</reference>
<dbReference type="GO" id="GO:0016747">
    <property type="term" value="F:acyltransferase activity, transferring groups other than amino-acyl groups"/>
    <property type="evidence" value="ECO:0007669"/>
    <property type="project" value="InterPro"/>
</dbReference>
<dbReference type="PANTHER" id="PTHR43233:SF1">
    <property type="entry name" value="FAMILY N-ACETYLTRANSFERASE, PUTATIVE (AFU_ORTHOLOGUE AFUA_6G03350)-RELATED"/>
    <property type="match status" value="1"/>
</dbReference>
<dbReference type="EMBL" id="JACBZD010000002">
    <property type="protein sequence ID" value="NYI08270.1"/>
    <property type="molecule type" value="Genomic_DNA"/>
</dbReference>
<dbReference type="RefSeq" id="WP_179817116.1">
    <property type="nucleotide sequence ID" value="NZ_JACBZD010000002.1"/>
</dbReference>
<keyword evidence="3" id="KW-1185">Reference proteome</keyword>
<dbReference type="Proteomes" id="UP000567795">
    <property type="component" value="Unassembled WGS sequence"/>
</dbReference>
<evidence type="ECO:0000259" key="1">
    <source>
        <dbReference type="PROSITE" id="PS51186"/>
    </source>
</evidence>
<gene>
    <name evidence="2" type="ORF">FHU37_005299</name>
</gene>